<evidence type="ECO:0000313" key="2">
    <source>
        <dbReference type="EMBL" id="KAF7259005.1"/>
    </source>
</evidence>
<name>A0A8S9YVB6_9TREM</name>
<feature type="transmembrane region" description="Helical" evidence="1">
    <location>
        <begin position="73"/>
        <end position="93"/>
    </location>
</feature>
<evidence type="ECO:0008006" key="4">
    <source>
        <dbReference type="Google" id="ProtNLM"/>
    </source>
</evidence>
<gene>
    <name evidence="2" type="ORF">EG68_03795</name>
</gene>
<sequence length="129" mass="14550">MFLLVAGWPVTRPDRSQPIQPSMSDNHRVVNNANSGLILALVSFVIFRLMLSTGLYIWAILHRSVLPKLVSSVLLTSFTIFTAMNFVLFWRVLASEKRILESHQLKTSKDKCTIGIHQVNGRLPEIGSF</sequence>
<dbReference type="OrthoDB" id="10266980at2759"/>
<dbReference type="EMBL" id="JTDE01001420">
    <property type="protein sequence ID" value="KAF7259005.1"/>
    <property type="molecule type" value="Genomic_DNA"/>
</dbReference>
<reference evidence="2" key="1">
    <citation type="submission" date="2019-07" db="EMBL/GenBank/DDBJ databases">
        <title>Annotation for the trematode Paragonimus miyazaki's.</title>
        <authorList>
            <person name="Choi Y.-J."/>
        </authorList>
    </citation>
    <scope>NUCLEOTIDE SEQUENCE</scope>
    <source>
        <strain evidence="2">Japan</strain>
    </source>
</reference>
<accession>A0A8S9YVB6</accession>
<keyword evidence="1" id="KW-0812">Transmembrane</keyword>
<proteinExistence type="predicted"/>
<protein>
    <recommendedName>
        <fullName evidence="4">TLC domain-containing protein</fullName>
    </recommendedName>
</protein>
<evidence type="ECO:0000256" key="1">
    <source>
        <dbReference type="SAM" id="Phobius"/>
    </source>
</evidence>
<keyword evidence="1" id="KW-1133">Transmembrane helix</keyword>
<keyword evidence="3" id="KW-1185">Reference proteome</keyword>
<comment type="caution">
    <text evidence="2">The sequence shown here is derived from an EMBL/GenBank/DDBJ whole genome shotgun (WGS) entry which is preliminary data.</text>
</comment>
<feature type="transmembrane region" description="Helical" evidence="1">
    <location>
        <begin position="37"/>
        <end position="61"/>
    </location>
</feature>
<organism evidence="2 3">
    <name type="scientific">Paragonimus skrjabini miyazakii</name>
    <dbReference type="NCBI Taxonomy" id="59628"/>
    <lineage>
        <taxon>Eukaryota</taxon>
        <taxon>Metazoa</taxon>
        <taxon>Spiralia</taxon>
        <taxon>Lophotrochozoa</taxon>
        <taxon>Platyhelminthes</taxon>
        <taxon>Trematoda</taxon>
        <taxon>Digenea</taxon>
        <taxon>Plagiorchiida</taxon>
        <taxon>Troglotremata</taxon>
        <taxon>Troglotrematidae</taxon>
        <taxon>Paragonimus</taxon>
    </lineage>
</organism>
<dbReference type="AlphaFoldDB" id="A0A8S9YVB6"/>
<evidence type="ECO:0000313" key="3">
    <source>
        <dbReference type="Proteomes" id="UP000822476"/>
    </source>
</evidence>
<keyword evidence="1" id="KW-0472">Membrane</keyword>
<dbReference type="Proteomes" id="UP000822476">
    <property type="component" value="Unassembled WGS sequence"/>
</dbReference>